<proteinExistence type="predicted"/>
<name>A0A834X6M3_9FABA</name>
<dbReference type="EMBL" id="JAAIUW010000003">
    <property type="protein sequence ID" value="KAF7839152.1"/>
    <property type="molecule type" value="Genomic_DNA"/>
</dbReference>
<protein>
    <submittedName>
        <fullName evidence="1">Uncharacterized protein</fullName>
    </submittedName>
</protein>
<sequence length="45" mass="5401">MTPNLITQFLKLKTEILQAKTPKTHLQQNDLRENQKWRERVGVRV</sequence>
<evidence type="ECO:0000313" key="1">
    <source>
        <dbReference type="EMBL" id="KAF7839152.1"/>
    </source>
</evidence>
<reference evidence="1" key="1">
    <citation type="submission" date="2020-09" db="EMBL/GenBank/DDBJ databases">
        <title>Genome-Enabled Discovery of Anthraquinone Biosynthesis in Senna tora.</title>
        <authorList>
            <person name="Kang S.-H."/>
            <person name="Pandey R.P."/>
            <person name="Lee C.-M."/>
            <person name="Sim J.-S."/>
            <person name="Jeong J.-T."/>
            <person name="Choi B.-S."/>
            <person name="Jung M."/>
            <person name="Ginzburg D."/>
            <person name="Zhao K."/>
            <person name="Won S.Y."/>
            <person name="Oh T.-J."/>
            <person name="Yu Y."/>
            <person name="Kim N.-H."/>
            <person name="Lee O.R."/>
            <person name="Lee T.-H."/>
            <person name="Bashyal P."/>
            <person name="Kim T.-S."/>
            <person name="Lee W.-H."/>
            <person name="Kawkins C."/>
            <person name="Kim C.-K."/>
            <person name="Kim J.S."/>
            <person name="Ahn B.O."/>
            <person name="Rhee S.Y."/>
            <person name="Sohng J.K."/>
        </authorList>
    </citation>
    <scope>NUCLEOTIDE SEQUENCE</scope>
    <source>
        <tissue evidence="1">Leaf</tissue>
    </source>
</reference>
<gene>
    <name evidence="1" type="ORF">G2W53_007634</name>
</gene>
<comment type="caution">
    <text evidence="1">The sequence shown here is derived from an EMBL/GenBank/DDBJ whole genome shotgun (WGS) entry which is preliminary data.</text>
</comment>
<keyword evidence="2" id="KW-1185">Reference proteome</keyword>
<organism evidence="1 2">
    <name type="scientific">Senna tora</name>
    <dbReference type="NCBI Taxonomy" id="362788"/>
    <lineage>
        <taxon>Eukaryota</taxon>
        <taxon>Viridiplantae</taxon>
        <taxon>Streptophyta</taxon>
        <taxon>Embryophyta</taxon>
        <taxon>Tracheophyta</taxon>
        <taxon>Spermatophyta</taxon>
        <taxon>Magnoliopsida</taxon>
        <taxon>eudicotyledons</taxon>
        <taxon>Gunneridae</taxon>
        <taxon>Pentapetalae</taxon>
        <taxon>rosids</taxon>
        <taxon>fabids</taxon>
        <taxon>Fabales</taxon>
        <taxon>Fabaceae</taxon>
        <taxon>Caesalpinioideae</taxon>
        <taxon>Cassia clade</taxon>
        <taxon>Senna</taxon>
    </lineage>
</organism>
<dbReference type="AlphaFoldDB" id="A0A834X6M3"/>
<accession>A0A834X6M3</accession>
<evidence type="ECO:0000313" key="2">
    <source>
        <dbReference type="Proteomes" id="UP000634136"/>
    </source>
</evidence>
<dbReference type="Proteomes" id="UP000634136">
    <property type="component" value="Unassembled WGS sequence"/>
</dbReference>